<dbReference type="Gene3D" id="3.30.70.100">
    <property type="match status" value="1"/>
</dbReference>
<evidence type="ECO:0000313" key="3">
    <source>
        <dbReference type="Proteomes" id="UP000248975"/>
    </source>
</evidence>
<dbReference type="Proteomes" id="UP000248975">
    <property type="component" value="Unassembled WGS sequence"/>
</dbReference>
<dbReference type="SUPFAM" id="SSF54909">
    <property type="entry name" value="Dimeric alpha+beta barrel"/>
    <property type="match status" value="1"/>
</dbReference>
<gene>
    <name evidence="2" type="ORF">DI533_07520</name>
</gene>
<keyword evidence="2" id="KW-0560">Oxidoreductase</keyword>
<comment type="caution">
    <text evidence="2">The sequence shown here is derived from an EMBL/GenBank/DDBJ whole genome shotgun (WGS) entry which is preliminary data.</text>
</comment>
<evidence type="ECO:0000313" key="2">
    <source>
        <dbReference type="EMBL" id="PZR00410.1"/>
    </source>
</evidence>
<dbReference type="InterPro" id="IPR011008">
    <property type="entry name" value="Dimeric_a/b-barrel"/>
</dbReference>
<evidence type="ECO:0000259" key="1">
    <source>
        <dbReference type="Pfam" id="PF03992"/>
    </source>
</evidence>
<sequence length="105" mass="11602">MKRQTPSNEIAGSVRLSGHLLCASAAEADIVRRHLAEHVRLTLAEAGCLSFQVAQTGDPLIWRVQECFANRAAFDAHQSRTRTSAWGIATEAIRRDYRIVETDPG</sequence>
<protein>
    <submittedName>
        <fullName evidence="2">Antibiotic biosynthesis monooxygenase</fullName>
    </submittedName>
</protein>
<dbReference type="EMBL" id="QFQS01000001">
    <property type="protein sequence ID" value="PZR00410.1"/>
    <property type="molecule type" value="Genomic_DNA"/>
</dbReference>
<feature type="domain" description="ABM" evidence="1">
    <location>
        <begin position="27"/>
        <end position="81"/>
    </location>
</feature>
<proteinExistence type="predicted"/>
<name>A0A2W5SE02_CERSP</name>
<organism evidence="2 3">
    <name type="scientific">Cereibacter sphaeroides</name>
    <name type="common">Rhodobacter sphaeroides</name>
    <dbReference type="NCBI Taxonomy" id="1063"/>
    <lineage>
        <taxon>Bacteria</taxon>
        <taxon>Pseudomonadati</taxon>
        <taxon>Pseudomonadota</taxon>
        <taxon>Alphaproteobacteria</taxon>
        <taxon>Rhodobacterales</taxon>
        <taxon>Paracoccaceae</taxon>
        <taxon>Cereibacter</taxon>
    </lineage>
</organism>
<dbReference type="InterPro" id="IPR007138">
    <property type="entry name" value="ABM_dom"/>
</dbReference>
<dbReference type="Pfam" id="PF03992">
    <property type="entry name" value="ABM"/>
    <property type="match status" value="1"/>
</dbReference>
<dbReference type="AlphaFoldDB" id="A0A2W5SE02"/>
<accession>A0A2W5SE02</accession>
<dbReference type="GO" id="GO:0004497">
    <property type="term" value="F:monooxygenase activity"/>
    <property type="evidence" value="ECO:0007669"/>
    <property type="project" value="UniProtKB-KW"/>
</dbReference>
<keyword evidence="2" id="KW-0503">Monooxygenase</keyword>
<reference evidence="2 3" key="1">
    <citation type="submission" date="2017-08" db="EMBL/GenBank/DDBJ databases">
        <title>Infants hospitalized years apart are colonized by the same room-sourced microbial strains.</title>
        <authorList>
            <person name="Brooks B."/>
            <person name="Olm M.R."/>
            <person name="Firek B.A."/>
            <person name="Baker R."/>
            <person name="Thomas B.C."/>
            <person name="Morowitz M.J."/>
            <person name="Banfield J.F."/>
        </authorList>
    </citation>
    <scope>NUCLEOTIDE SEQUENCE [LARGE SCALE GENOMIC DNA]</scope>
    <source>
        <strain evidence="2">S2_003_000_R2_11</strain>
    </source>
</reference>